<protein>
    <submittedName>
        <fullName evidence="2">Uncharacterized protein</fullName>
    </submittedName>
</protein>
<feature type="compositionally biased region" description="Low complexity" evidence="1">
    <location>
        <begin position="285"/>
        <end position="298"/>
    </location>
</feature>
<evidence type="ECO:0000313" key="3">
    <source>
        <dbReference type="Proteomes" id="UP000696573"/>
    </source>
</evidence>
<comment type="caution">
    <text evidence="2">The sequence shown here is derived from an EMBL/GenBank/DDBJ whole genome shotgun (WGS) entry which is preliminary data.</text>
</comment>
<reference evidence="2" key="1">
    <citation type="submission" date="2021-10" db="EMBL/GenBank/DDBJ databases">
        <authorList>
            <person name="Piombo E."/>
        </authorList>
    </citation>
    <scope>NUCLEOTIDE SEQUENCE</scope>
</reference>
<name>A0A9N9V0J7_9HYPO</name>
<feature type="region of interest" description="Disordered" evidence="1">
    <location>
        <begin position="86"/>
        <end position="111"/>
    </location>
</feature>
<dbReference type="Proteomes" id="UP000696573">
    <property type="component" value="Unassembled WGS sequence"/>
</dbReference>
<dbReference type="AlphaFoldDB" id="A0A9N9V0J7"/>
<gene>
    <name evidence="2" type="ORF">CRHIZ90672A_00013194</name>
</gene>
<sequence length="322" mass="35048">MDGHMEDTLQSLVTTALHLDMSTGAIDQDRHLDMSIGATDQGRRLDMSIGATDQGRRLDMSIGAIDQDHRAHKGLNVDEQHRLEAMRNRSERREQNSSSHPATSTTLPGGWESTLRPALVDYFGTNSQTTSDGTYKLCAIDNSLGGGPQSKIYTSSQDVATGQALYHMVKGDPKLRDVSIIIMGGALQRQSRSDGFSYGFSVHIRPVYGRISKRDPYKLLFNLKARARSDKKSYEVIEDDIIHAPDPSMGRDEQAHRMNVEPIRESPDMNMTGSTLAGLSSAIEAQSDATAPATATSSNNQGGSKVAADMESTNLHVPEGSK</sequence>
<proteinExistence type="predicted"/>
<feature type="region of interest" description="Disordered" evidence="1">
    <location>
        <begin position="279"/>
        <end position="322"/>
    </location>
</feature>
<evidence type="ECO:0000256" key="1">
    <source>
        <dbReference type="SAM" id="MobiDB-lite"/>
    </source>
</evidence>
<dbReference type="EMBL" id="CABFNQ020000490">
    <property type="protein sequence ID" value="CAH0016934.1"/>
    <property type="molecule type" value="Genomic_DNA"/>
</dbReference>
<keyword evidence="3" id="KW-1185">Reference proteome</keyword>
<dbReference type="OrthoDB" id="10400165at2759"/>
<feature type="compositionally biased region" description="Basic and acidic residues" evidence="1">
    <location>
        <begin position="86"/>
        <end position="95"/>
    </location>
</feature>
<evidence type="ECO:0000313" key="2">
    <source>
        <dbReference type="EMBL" id="CAH0016934.1"/>
    </source>
</evidence>
<accession>A0A9N9V0J7</accession>
<organism evidence="2 3">
    <name type="scientific">Clonostachys rhizophaga</name>
    <dbReference type="NCBI Taxonomy" id="160324"/>
    <lineage>
        <taxon>Eukaryota</taxon>
        <taxon>Fungi</taxon>
        <taxon>Dikarya</taxon>
        <taxon>Ascomycota</taxon>
        <taxon>Pezizomycotina</taxon>
        <taxon>Sordariomycetes</taxon>
        <taxon>Hypocreomycetidae</taxon>
        <taxon>Hypocreales</taxon>
        <taxon>Bionectriaceae</taxon>
        <taxon>Clonostachys</taxon>
    </lineage>
</organism>